<evidence type="ECO:0000256" key="2">
    <source>
        <dbReference type="PROSITE-ProRule" id="PRU00124"/>
    </source>
</evidence>
<dbReference type="OrthoDB" id="6514358at2759"/>
<proteinExistence type="predicted"/>
<dbReference type="SUPFAM" id="SSF49854">
    <property type="entry name" value="Spermadhesin, CUB domain"/>
    <property type="match status" value="1"/>
</dbReference>
<dbReference type="PANTHER" id="PTHR24652:SF69">
    <property type="entry name" value="CUB DOMAIN-CONTAINING PROTEIN"/>
    <property type="match status" value="1"/>
</dbReference>
<accession>A0A8B7YHB6</accession>
<reference evidence="5" key="1">
    <citation type="submission" date="2025-08" db="UniProtKB">
        <authorList>
            <consortium name="RefSeq"/>
        </authorList>
    </citation>
    <scope>IDENTIFICATION</scope>
</reference>
<dbReference type="SMART" id="SM00192">
    <property type="entry name" value="LDLa"/>
    <property type="match status" value="1"/>
</dbReference>
<dbReference type="InterPro" id="IPR042333">
    <property type="entry name" value="LRAD2/Mig-13-like"/>
</dbReference>
<name>A0A8B7YHB6_ACAPL</name>
<gene>
    <name evidence="5" type="primary">LOC110980019</name>
</gene>
<dbReference type="InterPro" id="IPR000859">
    <property type="entry name" value="CUB_dom"/>
</dbReference>
<sequence length="268" mass="29792">MKKNKMEATLFCGCGIMFPISKCTSVLSVLILSTLVAVGDGTSPKVFTMPGETCGYTVDYGDQFKVVSQQIPHGEEPERTSYPPNVSCTIIFRTQPGKRNFLRLSNFEVETSRFCARDGLYLYDGGREVSENLLSANKHALCGTTLSLPNYFVSTGHEVMIKFVTDGSNNSYRGFMVLITPFTEDEYCSGFTCHLTKRCITMKAMCNSEYQCEDGSDEPPNCHLLNAGFRPSCAYCHWSLLISSWFIIACQRLLAGSRLVPSLCTTRL</sequence>
<dbReference type="InterPro" id="IPR002172">
    <property type="entry name" value="LDrepeatLR_classA_rpt"/>
</dbReference>
<dbReference type="PROSITE" id="PS01209">
    <property type="entry name" value="LDLRA_1"/>
    <property type="match status" value="1"/>
</dbReference>
<dbReference type="Pfam" id="PF00431">
    <property type="entry name" value="CUB"/>
    <property type="match status" value="1"/>
</dbReference>
<dbReference type="InterPro" id="IPR035914">
    <property type="entry name" value="Sperma_CUB_dom_sf"/>
</dbReference>
<evidence type="ECO:0000313" key="4">
    <source>
        <dbReference type="Proteomes" id="UP000694845"/>
    </source>
</evidence>
<dbReference type="Pfam" id="PF00057">
    <property type="entry name" value="Ldl_recept_a"/>
    <property type="match status" value="1"/>
</dbReference>
<dbReference type="Gene3D" id="2.60.120.290">
    <property type="entry name" value="Spermadhesin, CUB domain"/>
    <property type="match status" value="1"/>
</dbReference>
<feature type="domain" description="CUB" evidence="3">
    <location>
        <begin position="54"/>
        <end position="182"/>
    </location>
</feature>
<dbReference type="CDD" id="cd00112">
    <property type="entry name" value="LDLa"/>
    <property type="match status" value="1"/>
</dbReference>
<keyword evidence="1" id="KW-1015">Disulfide bond</keyword>
<dbReference type="InterPro" id="IPR036055">
    <property type="entry name" value="LDL_receptor-like_sf"/>
</dbReference>
<dbReference type="OMA" id="FTKDAYC"/>
<dbReference type="GeneID" id="110980019"/>
<dbReference type="PROSITE" id="PS01180">
    <property type="entry name" value="CUB"/>
    <property type="match status" value="1"/>
</dbReference>
<protein>
    <submittedName>
        <fullName evidence="5">Cubilin-like isoform X1</fullName>
    </submittedName>
</protein>
<dbReference type="PANTHER" id="PTHR24652">
    <property type="entry name" value="LOW-DENSITY LIPOPROTEIN RECEPTOR CLASS A DOMAIN-CONTAINING PROTEIN 2"/>
    <property type="match status" value="1"/>
</dbReference>
<dbReference type="KEGG" id="aplc:110980019"/>
<dbReference type="SUPFAM" id="SSF57424">
    <property type="entry name" value="LDL receptor-like module"/>
    <property type="match status" value="1"/>
</dbReference>
<evidence type="ECO:0000313" key="5">
    <source>
        <dbReference type="RefSeq" id="XP_022091972.1"/>
    </source>
</evidence>
<dbReference type="SMART" id="SM00042">
    <property type="entry name" value="CUB"/>
    <property type="match status" value="1"/>
</dbReference>
<dbReference type="CDD" id="cd00041">
    <property type="entry name" value="CUB"/>
    <property type="match status" value="1"/>
</dbReference>
<dbReference type="PROSITE" id="PS50068">
    <property type="entry name" value="LDLRA_2"/>
    <property type="match status" value="1"/>
</dbReference>
<organism evidence="4 5">
    <name type="scientific">Acanthaster planci</name>
    <name type="common">Crown-of-thorns starfish</name>
    <dbReference type="NCBI Taxonomy" id="133434"/>
    <lineage>
        <taxon>Eukaryota</taxon>
        <taxon>Metazoa</taxon>
        <taxon>Echinodermata</taxon>
        <taxon>Eleutherozoa</taxon>
        <taxon>Asterozoa</taxon>
        <taxon>Asteroidea</taxon>
        <taxon>Valvatacea</taxon>
        <taxon>Valvatida</taxon>
        <taxon>Acanthasteridae</taxon>
        <taxon>Acanthaster</taxon>
    </lineage>
</organism>
<dbReference type="InterPro" id="IPR023415">
    <property type="entry name" value="LDLR_class-A_CS"/>
</dbReference>
<evidence type="ECO:0000256" key="1">
    <source>
        <dbReference type="ARBA" id="ARBA00023157"/>
    </source>
</evidence>
<evidence type="ECO:0000259" key="3">
    <source>
        <dbReference type="PROSITE" id="PS01180"/>
    </source>
</evidence>
<dbReference type="Gene3D" id="4.10.400.10">
    <property type="entry name" value="Low-density Lipoprotein Receptor"/>
    <property type="match status" value="1"/>
</dbReference>
<keyword evidence="4" id="KW-1185">Reference proteome</keyword>
<dbReference type="Proteomes" id="UP000694845">
    <property type="component" value="Unplaced"/>
</dbReference>
<dbReference type="AlphaFoldDB" id="A0A8B7YHB6"/>
<comment type="caution">
    <text evidence="2">Lacks conserved residue(s) required for the propagation of feature annotation.</text>
</comment>
<dbReference type="RefSeq" id="XP_022091972.1">
    <property type="nucleotide sequence ID" value="XM_022236280.1"/>
</dbReference>